<feature type="region of interest" description="Disordered" evidence="2">
    <location>
        <begin position="97"/>
        <end position="205"/>
    </location>
</feature>
<protein>
    <recommendedName>
        <fullName evidence="5">Echinoderm microtubule-associated protein-like 4</fullName>
    </recommendedName>
</protein>
<gene>
    <name evidence="3" type="ORF">GDO81_008758</name>
</gene>
<evidence type="ECO:0000256" key="2">
    <source>
        <dbReference type="SAM" id="MobiDB-lite"/>
    </source>
</evidence>
<organism evidence="3 4">
    <name type="scientific">Engystomops pustulosus</name>
    <name type="common">Tungara frog</name>
    <name type="synonym">Physalaemus pustulosus</name>
    <dbReference type="NCBI Taxonomy" id="76066"/>
    <lineage>
        <taxon>Eukaryota</taxon>
        <taxon>Metazoa</taxon>
        <taxon>Chordata</taxon>
        <taxon>Craniata</taxon>
        <taxon>Vertebrata</taxon>
        <taxon>Euteleostomi</taxon>
        <taxon>Amphibia</taxon>
        <taxon>Batrachia</taxon>
        <taxon>Anura</taxon>
        <taxon>Neobatrachia</taxon>
        <taxon>Hyloidea</taxon>
        <taxon>Leptodactylidae</taxon>
        <taxon>Leiuperinae</taxon>
        <taxon>Engystomops</taxon>
    </lineage>
</organism>
<keyword evidence="1" id="KW-0175">Coiled coil</keyword>
<reference evidence="3" key="1">
    <citation type="thesis" date="2020" institute="ProQuest LLC" country="789 East Eisenhower Parkway, Ann Arbor, MI, USA">
        <title>Comparative Genomics and Chromosome Evolution.</title>
        <authorList>
            <person name="Mudd A.B."/>
        </authorList>
    </citation>
    <scope>NUCLEOTIDE SEQUENCE</scope>
    <source>
        <strain evidence="3">237g6f4</strain>
        <tissue evidence="3">Blood</tissue>
    </source>
</reference>
<feature type="coiled-coil region" evidence="1">
    <location>
        <begin position="59"/>
        <end position="86"/>
    </location>
</feature>
<evidence type="ECO:0000313" key="4">
    <source>
        <dbReference type="Proteomes" id="UP000824782"/>
    </source>
</evidence>
<dbReference type="AlphaFoldDB" id="A0AAV7CGT2"/>
<comment type="caution">
    <text evidence="3">The sequence shown here is derived from an EMBL/GenBank/DDBJ whole genome shotgun (WGS) entry which is preliminary data.</text>
</comment>
<dbReference type="CDD" id="cd21950">
    <property type="entry name" value="TD_EMAP4"/>
    <property type="match status" value="1"/>
</dbReference>
<feature type="compositionally biased region" description="Basic and acidic residues" evidence="2">
    <location>
        <begin position="147"/>
        <end position="162"/>
    </location>
</feature>
<dbReference type="Proteomes" id="UP000824782">
    <property type="component" value="Unassembled WGS sequence"/>
</dbReference>
<dbReference type="EMBL" id="WNYA01000003">
    <property type="protein sequence ID" value="KAG8584262.1"/>
    <property type="molecule type" value="Genomic_DNA"/>
</dbReference>
<evidence type="ECO:0000256" key="1">
    <source>
        <dbReference type="SAM" id="Coils"/>
    </source>
</evidence>
<keyword evidence="4" id="KW-1185">Reference proteome</keyword>
<sequence>MRDTPQLSPIQEAAASCPPAAAPQHTHSAASQQHKMDGFAGSLDDSISAASTCDVQDRLSALELRVQQQEDEITVLKAALADVLRRLAISEDQVATVRKAPPSKGPPTLREAHSIPCITNGGAGTRKPTHTGSVARKDTLASAAKSSTEKKKEKPPGVKEESNEQNQINRASPSSPHPPPQPAQSHRQEGRTPTASKRSHCLLCA</sequence>
<feature type="compositionally biased region" description="Low complexity" evidence="2">
    <location>
        <begin position="13"/>
        <end position="23"/>
    </location>
</feature>
<feature type="region of interest" description="Disordered" evidence="2">
    <location>
        <begin position="1"/>
        <end position="43"/>
    </location>
</feature>
<proteinExistence type="predicted"/>
<evidence type="ECO:0008006" key="5">
    <source>
        <dbReference type="Google" id="ProtNLM"/>
    </source>
</evidence>
<accession>A0AAV7CGT2</accession>
<evidence type="ECO:0000313" key="3">
    <source>
        <dbReference type="EMBL" id="KAG8584262.1"/>
    </source>
</evidence>
<name>A0AAV7CGT2_ENGPU</name>